<sequence length="343" mass="37720">MFGDTASFVLLADHETGDVLQKQQGNAPLAGQLDEVRAFLRSLGEQNAVVGQNRDRVAMQARETTDQCGAEQRLELIERRAIHQPGDHFPHIEWLLGIRRDNAVQLFAGVQRRNGRDCVQLALLAPVQVGDTAPGQPQRMFIAVGVMIGHPGCSAMHIGTAQVFSADHFTGGCLDQRRASEKNRGLLAHHDCFVGHCWYVSSACGARAHYHGNLWNALGTHVRLIEENPPEVFAVRKHLVLTGQVGTAGIHQIDARQAVLLSDGLRPQVLFHRQRVVRAAFDRRVIGNDHAFDAFDTTNAGDHSGSRNVFAIHLMGSQLADLQKWRAAVEQAVDTLARQQFAA</sequence>
<reference evidence="1 2" key="1">
    <citation type="submission" date="2015-09" db="EMBL/GenBank/DDBJ databases">
        <title>Genome announcement of multiple Pseudomonas syringae strains.</title>
        <authorList>
            <person name="Thakur S."/>
            <person name="Wang P.W."/>
            <person name="Gong Y."/>
            <person name="Weir B.S."/>
            <person name="Guttman D.S."/>
        </authorList>
    </citation>
    <scope>NUCLEOTIDE SEQUENCE [LARGE SCALE GENOMIC DNA]</scope>
    <source>
        <strain evidence="1 2">ICMP16929</strain>
    </source>
</reference>
<name>A0A0Q0EWL7_PSESX</name>
<gene>
    <name evidence="1" type="ORF">ALO94_05557</name>
</gene>
<dbReference type="Proteomes" id="UP000050384">
    <property type="component" value="Unassembled WGS sequence"/>
</dbReference>
<organism evidence="1 2">
    <name type="scientific">Pseudomonas syringae pv. spinaceae</name>
    <dbReference type="NCBI Taxonomy" id="264459"/>
    <lineage>
        <taxon>Bacteria</taxon>
        <taxon>Pseudomonadati</taxon>
        <taxon>Pseudomonadota</taxon>
        <taxon>Gammaproteobacteria</taxon>
        <taxon>Pseudomonadales</taxon>
        <taxon>Pseudomonadaceae</taxon>
        <taxon>Pseudomonas</taxon>
        <taxon>Pseudomonas syringae</taxon>
    </lineage>
</organism>
<protein>
    <submittedName>
        <fullName evidence="1">Uncharacterized protein</fullName>
    </submittedName>
</protein>
<proteinExistence type="predicted"/>
<dbReference type="EMBL" id="LJRI01000724">
    <property type="protein sequence ID" value="KPY91947.1"/>
    <property type="molecule type" value="Genomic_DNA"/>
</dbReference>
<evidence type="ECO:0000313" key="1">
    <source>
        <dbReference type="EMBL" id="KPY91947.1"/>
    </source>
</evidence>
<evidence type="ECO:0000313" key="2">
    <source>
        <dbReference type="Proteomes" id="UP000050384"/>
    </source>
</evidence>
<accession>A0A0Q0EWL7</accession>
<comment type="caution">
    <text evidence="1">The sequence shown here is derived from an EMBL/GenBank/DDBJ whole genome shotgun (WGS) entry which is preliminary data.</text>
</comment>
<dbReference type="AlphaFoldDB" id="A0A0Q0EWL7"/>